<evidence type="ECO:0000313" key="2">
    <source>
        <dbReference type="Proteomes" id="UP000189674"/>
    </source>
</evidence>
<dbReference type="AlphaFoldDB" id="A0A1U9NNV3"/>
<reference evidence="2" key="1">
    <citation type="submission" date="2017-02" db="EMBL/GenBank/DDBJ databases">
        <title>Comparative genomics and description of representatives of a novel lineage of planctomycetes thriving in anoxic sediments.</title>
        <authorList>
            <person name="Spring S."/>
            <person name="Bunk B."/>
            <person name="Sproer C."/>
        </authorList>
    </citation>
    <scope>NUCLEOTIDE SEQUENCE [LARGE SCALE GENOMIC DNA]</scope>
    <source>
        <strain evidence="2">ST-NAGAB-D1</strain>
    </source>
</reference>
<dbReference type="STRING" id="1936003.STSP2_02772"/>
<gene>
    <name evidence="1" type="ORF">STSP2_02772</name>
</gene>
<dbReference type="Proteomes" id="UP000189674">
    <property type="component" value="Chromosome"/>
</dbReference>
<dbReference type="EMBL" id="CP019791">
    <property type="protein sequence ID" value="AQT69579.1"/>
    <property type="molecule type" value="Genomic_DNA"/>
</dbReference>
<protein>
    <submittedName>
        <fullName evidence="1">Uncharacterized protein</fullName>
    </submittedName>
</protein>
<accession>A0A1U9NNV3</accession>
<proteinExistence type="predicted"/>
<name>A0A1U9NNV3_9BACT</name>
<dbReference type="KEGG" id="alus:STSP2_02772"/>
<organism evidence="1 2">
    <name type="scientific">Anaerohalosphaera lusitana</name>
    <dbReference type="NCBI Taxonomy" id="1936003"/>
    <lineage>
        <taxon>Bacteria</taxon>
        <taxon>Pseudomonadati</taxon>
        <taxon>Planctomycetota</taxon>
        <taxon>Phycisphaerae</taxon>
        <taxon>Sedimentisphaerales</taxon>
        <taxon>Anaerohalosphaeraceae</taxon>
        <taxon>Anaerohalosphaera</taxon>
    </lineage>
</organism>
<evidence type="ECO:0000313" key="1">
    <source>
        <dbReference type="EMBL" id="AQT69579.1"/>
    </source>
</evidence>
<sequence>MCMITIGQNRQCINQDHKKEPIFRCIQILLWSFRKIWFTIDIRSEFTTLHKIEGISMNVLKRQTKRTVYFGIKYFVSASWSLDRAHLLKFQQHLLERGLDFSQTNIQGNSFVLSRTQPSPLQIRLEANGPQVSSINVFAQKPTYDLSLFIRDADVVFSAYRETWRAEQYQVIRKDAKIQHLYSCTEHAFKYIWERRLGQSPGDFSSLGGRPVAGGGLRLILPPHKKEGEETHSAEIRIESFLRDTRSLFVETGFVWPTPQTIKKDDSFDVDKQMNFVEHYATNEVWQFLSEQETENEQ</sequence>
<keyword evidence="2" id="KW-1185">Reference proteome</keyword>